<dbReference type="Pfam" id="PF00126">
    <property type="entry name" value="HTH_1"/>
    <property type="match status" value="1"/>
</dbReference>
<accession>A0ABR7PZW2</accession>
<comment type="similarity">
    <text evidence="1">Belongs to the LysR transcriptional regulatory family.</text>
</comment>
<dbReference type="PROSITE" id="PS50931">
    <property type="entry name" value="HTH_LYSR"/>
    <property type="match status" value="1"/>
</dbReference>
<dbReference type="InterPro" id="IPR050389">
    <property type="entry name" value="LysR-type_TF"/>
</dbReference>
<dbReference type="PANTHER" id="PTHR30118">
    <property type="entry name" value="HTH-TYPE TRANSCRIPTIONAL REGULATOR LEUO-RELATED"/>
    <property type="match status" value="1"/>
</dbReference>
<dbReference type="CDD" id="cd08459">
    <property type="entry name" value="PBP2_DntR_NahR_LinR_like"/>
    <property type="match status" value="1"/>
</dbReference>
<dbReference type="PRINTS" id="PR00039">
    <property type="entry name" value="HTHLYSR"/>
</dbReference>
<evidence type="ECO:0000313" key="7">
    <source>
        <dbReference type="Proteomes" id="UP000736373"/>
    </source>
</evidence>
<proteinExistence type="inferred from homology"/>
<dbReference type="SUPFAM" id="SSF46785">
    <property type="entry name" value="Winged helix' DNA-binding domain"/>
    <property type="match status" value="1"/>
</dbReference>
<evidence type="ECO:0000256" key="2">
    <source>
        <dbReference type="ARBA" id="ARBA00023015"/>
    </source>
</evidence>
<keyword evidence="3" id="KW-0238">DNA-binding</keyword>
<name>A0ABR7PZW2_9BURK</name>
<dbReference type="InterPro" id="IPR036388">
    <property type="entry name" value="WH-like_DNA-bd_sf"/>
</dbReference>
<keyword evidence="4" id="KW-0804">Transcription</keyword>
<reference evidence="6 7" key="1">
    <citation type="submission" date="2019-09" db="EMBL/GenBank/DDBJ databases">
        <title>Paraburkholderia podalyriae sp. nov., A South African Podalyria-associated rhizobium.</title>
        <authorList>
            <person name="Mavima L."/>
            <person name="Beukes C.W."/>
            <person name="Palmer M."/>
            <person name="De Meyer S.E."/>
            <person name="James E.K."/>
            <person name="Maluk M."/>
            <person name="Avontuur J.R."/>
            <person name="Chan W.Y."/>
            <person name="Venter S.N."/>
            <person name="Steenkamp E.T."/>
        </authorList>
    </citation>
    <scope>NUCLEOTIDE SEQUENCE [LARGE SCALE GENOMIC DNA]</scope>
    <source>
        <strain evidence="6 7">WC7.3b</strain>
    </source>
</reference>
<dbReference type="Pfam" id="PF03466">
    <property type="entry name" value="LysR_substrate"/>
    <property type="match status" value="1"/>
</dbReference>
<sequence length="306" mass="34311">MDNFDLNLIRVFDALQRHGHVGKAAEELGLSQPSVSYSLKHLREQLGDPLFVKVRHGMEPTSRALALTPVVQSILADIREHILTAPGFDSGTARRTFTLAMSDVGEMVFLPKIMKRIARDAPLVDVRTVSTDPKDLMAALQRSEVDLAIGYFPDLQGTDVFQQRLFRHGFVCLVRADHPVVSEGLTKKQFQSLPHAVVQAEGRSQEIVEQFLKAKGVQRREMLHSPHFLSIPMVIASTDLVVTVPAAVAEVFARFADVHALEPPYSMPSFDLKQHWHRSQQNDPGNRWLRAQVLELFGDDGSARRR</sequence>
<keyword evidence="2" id="KW-0805">Transcription regulation</keyword>
<dbReference type="Gene3D" id="3.40.190.10">
    <property type="entry name" value="Periplasmic binding protein-like II"/>
    <property type="match status" value="2"/>
</dbReference>
<evidence type="ECO:0000259" key="5">
    <source>
        <dbReference type="PROSITE" id="PS50931"/>
    </source>
</evidence>
<evidence type="ECO:0000256" key="1">
    <source>
        <dbReference type="ARBA" id="ARBA00009437"/>
    </source>
</evidence>
<dbReference type="PANTHER" id="PTHR30118:SF15">
    <property type="entry name" value="TRANSCRIPTIONAL REGULATORY PROTEIN"/>
    <property type="match status" value="1"/>
</dbReference>
<comment type="caution">
    <text evidence="6">The sequence shown here is derived from an EMBL/GenBank/DDBJ whole genome shotgun (WGS) entry which is preliminary data.</text>
</comment>
<dbReference type="Gene3D" id="1.10.10.10">
    <property type="entry name" value="Winged helix-like DNA-binding domain superfamily/Winged helix DNA-binding domain"/>
    <property type="match status" value="1"/>
</dbReference>
<dbReference type="InterPro" id="IPR036390">
    <property type="entry name" value="WH_DNA-bd_sf"/>
</dbReference>
<dbReference type="InterPro" id="IPR000847">
    <property type="entry name" value="LysR_HTH_N"/>
</dbReference>
<dbReference type="Proteomes" id="UP000736373">
    <property type="component" value="Unassembled WGS sequence"/>
</dbReference>
<evidence type="ECO:0000256" key="4">
    <source>
        <dbReference type="ARBA" id="ARBA00023163"/>
    </source>
</evidence>
<dbReference type="InterPro" id="IPR005119">
    <property type="entry name" value="LysR_subst-bd"/>
</dbReference>
<dbReference type="SUPFAM" id="SSF53850">
    <property type="entry name" value="Periplasmic binding protein-like II"/>
    <property type="match status" value="1"/>
</dbReference>
<evidence type="ECO:0000313" key="6">
    <source>
        <dbReference type="EMBL" id="MBC8751825.1"/>
    </source>
</evidence>
<dbReference type="EMBL" id="VZQQ01000068">
    <property type="protein sequence ID" value="MBC8751825.1"/>
    <property type="molecule type" value="Genomic_DNA"/>
</dbReference>
<keyword evidence="7" id="KW-1185">Reference proteome</keyword>
<evidence type="ECO:0000256" key="3">
    <source>
        <dbReference type="ARBA" id="ARBA00023125"/>
    </source>
</evidence>
<dbReference type="RefSeq" id="WP_187638729.1">
    <property type="nucleotide sequence ID" value="NZ_VZQQ01000068.1"/>
</dbReference>
<organism evidence="6 7">
    <name type="scientific">Paraburkholderia podalyriae</name>
    <dbReference type="NCBI Taxonomy" id="1938811"/>
    <lineage>
        <taxon>Bacteria</taxon>
        <taxon>Pseudomonadati</taxon>
        <taxon>Pseudomonadota</taxon>
        <taxon>Betaproteobacteria</taxon>
        <taxon>Burkholderiales</taxon>
        <taxon>Burkholderiaceae</taxon>
        <taxon>Paraburkholderia</taxon>
    </lineage>
</organism>
<gene>
    <name evidence="6" type="ORF">F6X42_36665</name>
</gene>
<feature type="domain" description="HTH lysR-type" evidence="5">
    <location>
        <begin position="4"/>
        <end position="61"/>
    </location>
</feature>
<protein>
    <submittedName>
        <fullName evidence="6">LysR family transcriptional regulator</fullName>
    </submittedName>
</protein>